<organism evidence="8 9">
    <name type="scientific">Kineococcus gynurae</name>
    <dbReference type="NCBI Taxonomy" id="452979"/>
    <lineage>
        <taxon>Bacteria</taxon>
        <taxon>Bacillati</taxon>
        <taxon>Actinomycetota</taxon>
        <taxon>Actinomycetes</taxon>
        <taxon>Kineosporiales</taxon>
        <taxon>Kineosporiaceae</taxon>
        <taxon>Kineococcus</taxon>
    </lineage>
</organism>
<dbReference type="CDD" id="cd05285">
    <property type="entry name" value="sorbitol_DH"/>
    <property type="match status" value="1"/>
</dbReference>
<dbReference type="Gene3D" id="3.40.50.720">
    <property type="entry name" value="NAD(P)-binding Rossmann-like Domain"/>
    <property type="match status" value="1"/>
</dbReference>
<dbReference type="InterPro" id="IPR020843">
    <property type="entry name" value="ER"/>
</dbReference>
<evidence type="ECO:0000259" key="7">
    <source>
        <dbReference type="SMART" id="SM00829"/>
    </source>
</evidence>
<dbReference type="PANTHER" id="PTHR43161">
    <property type="entry name" value="SORBITOL DEHYDROGENASE"/>
    <property type="match status" value="1"/>
</dbReference>
<proteinExistence type="inferred from homology"/>
<evidence type="ECO:0000256" key="5">
    <source>
        <dbReference type="ARBA" id="ARBA00023002"/>
    </source>
</evidence>
<reference evidence="8 9" key="1">
    <citation type="submission" date="2024-09" db="EMBL/GenBank/DDBJ databases">
        <authorList>
            <person name="Sun Q."/>
            <person name="Mori K."/>
        </authorList>
    </citation>
    <scope>NUCLEOTIDE SEQUENCE [LARGE SCALE GENOMIC DNA]</scope>
    <source>
        <strain evidence="8 9">TISTR 1856</strain>
    </source>
</reference>
<name>A0ABV5LW67_9ACTN</name>
<evidence type="ECO:0000256" key="4">
    <source>
        <dbReference type="ARBA" id="ARBA00022833"/>
    </source>
</evidence>
<dbReference type="SUPFAM" id="SSF50129">
    <property type="entry name" value="GroES-like"/>
    <property type="match status" value="1"/>
</dbReference>
<dbReference type="InterPro" id="IPR002328">
    <property type="entry name" value="ADH_Zn_CS"/>
</dbReference>
<dbReference type="InterPro" id="IPR013149">
    <property type="entry name" value="ADH-like_C"/>
</dbReference>
<gene>
    <name evidence="8" type="ORF">ACFFVI_15265</name>
</gene>
<dbReference type="InterPro" id="IPR045306">
    <property type="entry name" value="SDH-like"/>
</dbReference>
<accession>A0ABV5LW67</accession>
<protein>
    <submittedName>
        <fullName evidence="8">NAD(P)-dependent alcohol dehydrogenase</fullName>
    </submittedName>
</protein>
<keyword evidence="5" id="KW-0560">Oxidoreductase</keyword>
<dbReference type="InterPro" id="IPR011032">
    <property type="entry name" value="GroES-like_sf"/>
</dbReference>
<dbReference type="InterPro" id="IPR013154">
    <property type="entry name" value="ADH-like_N"/>
</dbReference>
<feature type="domain" description="Enoyl reductase (ER)" evidence="7">
    <location>
        <begin position="14"/>
        <end position="338"/>
    </location>
</feature>
<comment type="caution">
    <text evidence="8">The sequence shown here is derived from an EMBL/GenBank/DDBJ whole genome shotgun (WGS) entry which is preliminary data.</text>
</comment>
<comment type="cofactor">
    <cofactor evidence="1 6">
        <name>Zn(2+)</name>
        <dbReference type="ChEBI" id="CHEBI:29105"/>
    </cofactor>
</comment>
<dbReference type="Proteomes" id="UP001589748">
    <property type="component" value="Unassembled WGS sequence"/>
</dbReference>
<keyword evidence="4 6" id="KW-0862">Zinc</keyword>
<keyword evidence="3 6" id="KW-0479">Metal-binding</keyword>
<dbReference type="Gene3D" id="3.90.180.10">
    <property type="entry name" value="Medium-chain alcohol dehydrogenases, catalytic domain"/>
    <property type="match status" value="1"/>
</dbReference>
<dbReference type="PANTHER" id="PTHR43161:SF9">
    <property type="entry name" value="SORBITOL DEHYDROGENASE"/>
    <property type="match status" value="1"/>
</dbReference>
<dbReference type="SMART" id="SM00829">
    <property type="entry name" value="PKS_ER"/>
    <property type="match status" value="1"/>
</dbReference>
<dbReference type="RefSeq" id="WP_380137092.1">
    <property type="nucleotide sequence ID" value="NZ_JBHLUI010000008.1"/>
</dbReference>
<sequence length="346" mass="36003">MIPTSTRAAVLHAALDLRVETIPLREPGPGEVLLEMHSGGVCGSDMHYFADGRNGTNVLREPMVLGHEGAGVVLAAGPDVDLPVGSSVVVEPATPCGSCETCASGRYNVCPHGRCLGSPPTHGLFAQHLVIAADRLHELPAEIPTDIGAAIEPLAVAVWAVQRAEVRPGDTVLVTGAGPIGLLVLQVAKAVGAARVVVTDVNDHRLATARRLGADAVVNTREADIEAPGQGFDRLLECSGVVPALAAAIPGVRPAGRVTVVGQARPTVDGIPLGHLQRYEIDLVCAFRYAHAFPRAIELAASGQVDLRGILTTRFGLDRAADALRAPTSSPTEMKVLIDPRVVDDA</sequence>
<dbReference type="SUPFAM" id="SSF51735">
    <property type="entry name" value="NAD(P)-binding Rossmann-fold domains"/>
    <property type="match status" value="1"/>
</dbReference>
<dbReference type="PROSITE" id="PS00059">
    <property type="entry name" value="ADH_ZINC"/>
    <property type="match status" value="1"/>
</dbReference>
<dbReference type="InterPro" id="IPR036291">
    <property type="entry name" value="NAD(P)-bd_dom_sf"/>
</dbReference>
<evidence type="ECO:0000256" key="6">
    <source>
        <dbReference type="RuleBase" id="RU361277"/>
    </source>
</evidence>
<evidence type="ECO:0000313" key="8">
    <source>
        <dbReference type="EMBL" id="MFB9378328.1"/>
    </source>
</evidence>
<evidence type="ECO:0000256" key="2">
    <source>
        <dbReference type="ARBA" id="ARBA00008072"/>
    </source>
</evidence>
<dbReference type="EMBL" id="JBHMDM010000007">
    <property type="protein sequence ID" value="MFB9378328.1"/>
    <property type="molecule type" value="Genomic_DNA"/>
</dbReference>
<keyword evidence="9" id="KW-1185">Reference proteome</keyword>
<evidence type="ECO:0000256" key="1">
    <source>
        <dbReference type="ARBA" id="ARBA00001947"/>
    </source>
</evidence>
<evidence type="ECO:0000256" key="3">
    <source>
        <dbReference type="ARBA" id="ARBA00022723"/>
    </source>
</evidence>
<comment type="similarity">
    <text evidence="2 6">Belongs to the zinc-containing alcohol dehydrogenase family.</text>
</comment>
<evidence type="ECO:0000313" key="9">
    <source>
        <dbReference type="Proteomes" id="UP001589748"/>
    </source>
</evidence>
<dbReference type="Pfam" id="PF00107">
    <property type="entry name" value="ADH_zinc_N"/>
    <property type="match status" value="1"/>
</dbReference>
<dbReference type="Pfam" id="PF08240">
    <property type="entry name" value="ADH_N"/>
    <property type="match status" value="1"/>
</dbReference>